<dbReference type="InterPro" id="IPR000719">
    <property type="entry name" value="Prot_kinase_dom"/>
</dbReference>
<gene>
    <name evidence="5" type="ORF">BCV71DRAFT_84042</name>
</gene>
<dbReference type="EMBL" id="KV921294">
    <property type="protein sequence ID" value="ORE20450.1"/>
    <property type="molecule type" value="Genomic_DNA"/>
</dbReference>
<sequence length="154" mass="18268">MNRLMEVKSRSRKGTFESRYIKLHTLGSGNFGKVYLVEEKATGKLCAAKVVDKKIFKAGDQKLHAEREQKICETFAKRLTHKHIVQIYDVFTEQDFIYIIMEYVEGGELFHKIREQKRLNERLARKWFREIIEAVDYIHDNNIVHRDLKPENGK</sequence>
<feature type="binding site" evidence="3">
    <location>
        <position position="49"/>
    </location>
    <ligand>
        <name>ATP</name>
        <dbReference type="ChEBI" id="CHEBI:30616"/>
    </ligand>
</feature>
<dbReference type="PANTHER" id="PTHR24346:SF30">
    <property type="entry name" value="MATERNAL EMBRYONIC LEUCINE ZIPPER KINASE"/>
    <property type="match status" value="1"/>
</dbReference>
<keyword evidence="2 3" id="KW-0067">ATP-binding</keyword>
<dbReference type="SMART" id="SM00220">
    <property type="entry name" value="S_TKc"/>
    <property type="match status" value="1"/>
</dbReference>
<dbReference type="GO" id="GO:0035556">
    <property type="term" value="P:intracellular signal transduction"/>
    <property type="evidence" value="ECO:0007669"/>
    <property type="project" value="TreeGrafter"/>
</dbReference>
<reference evidence="5 6" key="1">
    <citation type="journal article" date="2016" name="Proc. Natl. Acad. Sci. U.S.A.">
        <title>Lipid metabolic changes in an early divergent fungus govern the establishment of a mutualistic symbiosis with endobacteria.</title>
        <authorList>
            <person name="Lastovetsky O.A."/>
            <person name="Gaspar M.L."/>
            <person name="Mondo S.J."/>
            <person name="LaButti K.M."/>
            <person name="Sandor L."/>
            <person name="Grigoriev I.V."/>
            <person name="Henry S.A."/>
            <person name="Pawlowska T.E."/>
        </authorList>
    </citation>
    <scope>NUCLEOTIDE SEQUENCE [LARGE SCALE GENOMIC DNA]</scope>
    <source>
        <strain evidence="5 6">ATCC 11559</strain>
    </source>
</reference>
<dbReference type="Gene3D" id="1.10.510.10">
    <property type="entry name" value="Transferase(Phosphotransferase) domain 1"/>
    <property type="match status" value="1"/>
</dbReference>
<evidence type="ECO:0000313" key="5">
    <source>
        <dbReference type="EMBL" id="ORE20450.1"/>
    </source>
</evidence>
<dbReference type="SUPFAM" id="SSF56112">
    <property type="entry name" value="Protein kinase-like (PK-like)"/>
    <property type="match status" value="1"/>
</dbReference>
<evidence type="ECO:0000259" key="4">
    <source>
        <dbReference type="PROSITE" id="PS50011"/>
    </source>
</evidence>
<dbReference type="Proteomes" id="UP000242381">
    <property type="component" value="Unassembled WGS sequence"/>
</dbReference>
<dbReference type="OMA" id="SVNYCHS"/>
<dbReference type="FunFam" id="3.30.200.20:FF:000042">
    <property type="entry name" value="Aurora kinase A"/>
    <property type="match status" value="1"/>
</dbReference>
<proteinExistence type="predicted"/>
<dbReference type="VEuPathDB" id="FungiDB:BCV72DRAFT_237933"/>
<feature type="domain" description="Protein kinase" evidence="4">
    <location>
        <begin position="20"/>
        <end position="154"/>
    </location>
</feature>
<dbReference type="InterPro" id="IPR017441">
    <property type="entry name" value="Protein_kinase_ATP_BS"/>
</dbReference>
<dbReference type="PROSITE" id="PS00107">
    <property type="entry name" value="PROTEIN_KINASE_ATP"/>
    <property type="match status" value="1"/>
</dbReference>
<organism evidence="5 6">
    <name type="scientific">Rhizopus microsporus</name>
    <dbReference type="NCBI Taxonomy" id="58291"/>
    <lineage>
        <taxon>Eukaryota</taxon>
        <taxon>Fungi</taxon>
        <taxon>Fungi incertae sedis</taxon>
        <taxon>Mucoromycota</taxon>
        <taxon>Mucoromycotina</taxon>
        <taxon>Mucoromycetes</taxon>
        <taxon>Mucorales</taxon>
        <taxon>Mucorineae</taxon>
        <taxon>Rhizopodaceae</taxon>
        <taxon>Rhizopus</taxon>
    </lineage>
</organism>
<keyword evidence="1 3" id="KW-0547">Nucleotide-binding</keyword>
<keyword evidence="5" id="KW-0418">Kinase</keyword>
<evidence type="ECO:0000256" key="2">
    <source>
        <dbReference type="ARBA" id="ARBA00022840"/>
    </source>
</evidence>
<dbReference type="PROSITE" id="PS50011">
    <property type="entry name" value="PROTEIN_KINASE_DOM"/>
    <property type="match status" value="1"/>
</dbReference>
<evidence type="ECO:0000256" key="3">
    <source>
        <dbReference type="PROSITE-ProRule" id="PRU10141"/>
    </source>
</evidence>
<dbReference type="Pfam" id="PF00069">
    <property type="entry name" value="Pkinase"/>
    <property type="match status" value="1"/>
</dbReference>
<dbReference type="GO" id="GO:0005737">
    <property type="term" value="C:cytoplasm"/>
    <property type="evidence" value="ECO:0007669"/>
    <property type="project" value="TreeGrafter"/>
</dbReference>
<name>A0A0A1NZ21_RHIZD</name>
<evidence type="ECO:0000256" key="1">
    <source>
        <dbReference type="ARBA" id="ARBA00022741"/>
    </source>
</evidence>
<protein>
    <submittedName>
        <fullName evidence="5">Pkinase-domain-containing protein</fullName>
    </submittedName>
</protein>
<dbReference type="InterPro" id="IPR011009">
    <property type="entry name" value="Kinase-like_dom_sf"/>
</dbReference>
<keyword evidence="5" id="KW-0808">Transferase</keyword>
<dbReference type="PANTHER" id="PTHR24346">
    <property type="entry name" value="MAP/MICROTUBULE AFFINITY-REGULATING KINASE"/>
    <property type="match status" value="1"/>
</dbReference>
<dbReference type="AlphaFoldDB" id="A0A0A1NZ21"/>
<accession>A0A0A1NZ21</accession>
<evidence type="ECO:0000313" key="6">
    <source>
        <dbReference type="Proteomes" id="UP000242381"/>
    </source>
</evidence>
<dbReference type="GO" id="GO:0004674">
    <property type="term" value="F:protein serine/threonine kinase activity"/>
    <property type="evidence" value="ECO:0007669"/>
    <property type="project" value="TreeGrafter"/>
</dbReference>
<dbReference type="GO" id="GO:0005524">
    <property type="term" value="F:ATP binding"/>
    <property type="evidence" value="ECO:0007669"/>
    <property type="project" value="UniProtKB-UniRule"/>
</dbReference>